<dbReference type="EMBL" id="CP041186">
    <property type="protein sequence ID" value="QDG49495.1"/>
    <property type="molecule type" value="Genomic_DNA"/>
</dbReference>
<dbReference type="InterPro" id="IPR009091">
    <property type="entry name" value="RCC1/BLIP-II"/>
</dbReference>
<dbReference type="InterPro" id="IPR000408">
    <property type="entry name" value="Reg_chr_condens"/>
</dbReference>
<dbReference type="InterPro" id="IPR051553">
    <property type="entry name" value="Ran_GTPase-activating"/>
</dbReference>
<dbReference type="GO" id="GO:0005085">
    <property type="term" value="F:guanyl-nucleotide exchange factor activity"/>
    <property type="evidence" value="ECO:0007669"/>
    <property type="project" value="TreeGrafter"/>
</dbReference>
<keyword evidence="1" id="KW-0732">Signal</keyword>
<feature type="signal peptide" evidence="1">
    <location>
        <begin position="1"/>
        <end position="19"/>
    </location>
</feature>
<dbReference type="SMART" id="SM00635">
    <property type="entry name" value="BID_2"/>
    <property type="match status" value="2"/>
</dbReference>
<evidence type="ECO:0000259" key="2">
    <source>
        <dbReference type="SMART" id="SM00635"/>
    </source>
</evidence>
<gene>
    <name evidence="3" type="ORF">FIV42_01695</name>
</gene>
<dbReference type="OrthoDB" id="9758365at2"/>
<name>A0A4Y6PNW1_PERCE</name>
<dbReference type="PROSITE" id="PS50012">
    <property type="entry name" value="RCC1_3"/>
    <property type="match status" value="4"/>
</dbReference>
<dbReference type="Proteomes" id="UP000315995">
    <property type="component" value="Chromosome"/>
</dbReference>
<proteinExistence type="predicted"/>
<reference evidence="3 4" key="1">
    <citation type="submission" date="2019-06" db="EMBL/GenBank/DDBJ databases">
        <title>Persicimonas caeni gen. nov., sp. nov., a predatory bacterium isolated from solar saltern.</title>
        <authorList>
            <person name="Wang S."/>
        </authorList>
    </citation>
    <scope>NUCLEOTIDE SEQUENCE [LARGE SCALE GENOMIC DNA]</scope>
    <source>
        <strain evidence="3 4">YN101</strain>
    </source>
</reference>
<evidence type="ECO:0000313" key="3">
    <source>
        <dbReference type="EMBL" id="QDG49495.1"/>
    </source>
</evidence>
<dbReference type="Pfam" id="PF13540">
    <property type="entry name" value="RCC1_2"/>
    <property type="match status" value="4"/>
</dbReference>
<dbReference type="RefSeq" id="WP_141195992.1">
    <property type="nucleotide sequence ID" value="NZ_CP041186.1"/>
</dbReference>
<dbReference type="Gene3D" id="2.60.40.1080">
    <property type="match status" value="2"/>
</dbReference>
<keyword evidence="4" id="KW-1185">Reference proteome</keyword>
<dbReference type="SUPFAM" id="SSF50985">
    <property type="entry name" value="RCC1/BLIP-II"/>
    <property type="match status" value="1"/>
</dbReference>
<dbReference type="AlphaFoldDB" id="A0A4Y6PNW1"/>
<feature type="domain" description="BIG2" evidence="2">
    <location>
        <begin position="215"/>
        <end position="300"/>
    </location>
</feature>
<organism evidence="3 4">
    <name type="scientific">Persicimonas caeni</name>
    <dbReference type="NCBI Taxonomy" id="2292766"/>
    <lineage>
        <taxon>Bacteria</taxon>
        <taxon>Deltaproteobacteria</taxon>
        <taxon>Bradymonadales</taxon>
        <taxon>Bradymonadaceae</taxon>
        <taxon>Persicimonas</taxon>
    </lineage>
</organism>
<dbReference type="PRINTS" id="PR00633">
    <property type="entry name" value="RCCNDNSATION"/>
</dbReference>
<feature type="domain" description="BIG2" evidence="2">
    <location>
        <begin position="44"/>
        <end position="124"/>
    </location>
</feature>
<dbReference type="InterPro" id="IPR003343">
    <property type="entry name" value="Big_2"/>
</dbReference>
<dbReference type="PANTHER" id="PTHR45982">
    <property type="entry name" value="REGULATOR OF CHROMOSOME CONDENSATION"/>
    <property type="match status" value="1"/>
</dbReference>
<dbReference type="PANTHER" id="PTHR45982:SF1">
    <property type="entry name" value="REGULATOR OF CHROMOSOME CONDENSATION"/>
    <property type="match status" value="1"/>
</dbReference>
<protein>
    <recommendedName>
        <fullName evidence="2">BIG2 domain-containing protein</fullName>
    </recommendedName>
</protein>
<dbReference type="SUPFAM" id="SSF49373">
    <property type="entry name" value="Invasin/intimin cell-adhesion fragments"/>
    <property type="match status" value="1"/>
</dbReference>
<dbReference type="PROSITE" id="PS51257">
    <property type="entry name" value="PROKAR_LIPOPROTEIN"/>
    <property type="match status" value="1"/>
</dbReference>
<evidence type="ECO:0000313" key="4">
    <source>
        <dbReference type="Proteomes" id="UP000315995"/>
    </source>
</evidence>
<dbReference type="GO" id="GO:0005737">
    <property type="term" value="C:cytoplasm"/>
    <property type="evidence" value="ECO:0007669"/>
    <property type="project" value="TreeGrafter"/>
</dbReference>
<feature type="chain" id="PRO_5030106150" description="BIG2 domain-containing protein" evidence="1">
    <location>
        <begin position="20"/>
        <end position="676"/>
    </location>
</feature>
<accession>A0A4Y6PNW1</accession>
<dbReference type="InterPro" id="IPR008964">
    <property type="entry name" value="Invasin/intimin_cell_adhesion"/>
</dbReference>
<dbReference type="Pfam" id="PF02368">
    <property type="entry name" value="Big_2"/>
    <property type="match status" value="1"/>
</dbReference>
<accession>A0A5B8Y3T6</accession>
<dbReference type="Gene3D" id="2.130.10.30">
    <property type="entry name" value="Regulator of chromosome condensation 1/beta-lactamase-inhibitor protein II"/>
    <property type="match status" value="2"/>
</dbReference>
<evidence type="ECO:0000256" key="1">
    <source>
        <dbReference type="SAM" id="SignalP"/>
    </source>
</evidence>
<sequence length="676" mass="71145">MRIYTLVLLVCFVAACSGAPSDGAPGAGGAEDSNGAPDLGPFYDVEHVWMSPAKLRLAVGEQATIEADARDAAIEEVDNPDILWRSTDPAVARVDQQGVVEAVGAGQAVIEAVADGDTGRCEVEVYEPLESVAIAGVDDTFRPGVVVEPVLQLTGVLGNELDPDDWAPNWSSDDDQVLEHLGDGRFAALRPGVTEIAVVVGGKSAAARVEVGGYADLQIRLDAERWRVHRGETLEITASVLGPGGEIELDHVAVNWESEAPSLLEVDAAGLATGLATGKALGTVSVRASAHGASAERDVLVVGVYSSIDSGRRHTCGIYDIYTVCWGLNLRGQLGTGDLTSRAVPTLVVGGHRFTSVSAGGDFSCGLDADGRAWCWGANEHGQLGDGTRSRHTEPTAVQTHVKFVAITAGFQHACALDLAGNAWCWGSGADGRLGIGHTDDSVTPSPVVGGLRFRAIDAAEHTCAITTDGQATYCWGNNDYGEIGATPKFTFASTDLASSAEPWVVTQSRSFEQVRAGDDFSCALADDGEIFCWGSNVDYQLGRTIYSSGGDVITSFRSVSWPVSLHEDPVSYTAVSAGYHPCAIRDGKPYCWREDFHGDPTSPGFVPVTEPTRLRGLAEASAITGGYKFTCALDEEGYAYCSGWGVDGELGSGSMQEYVWGSFVPVVLPTVESSQ</sequence>